<evidence type="ECO:0000256" key="2">
    <source>
        <dbReference type="SAM" id="Phobius"/>
    </source>
</evidence>
<protein>
    <submittedName>
        <fullName evidence="3">Uncharacterized protein</fullName>
    </submittedName>
</protein>
<feature type="transmembrane region" description="Helical" evidence="2">
    <location>
        <begin position="41"/>
        <end position="61"/>
    </location>
</feature>
<reference evidence="3" key="1">
    <citation type="submission" date="2017-08" db="EMBL/GenBank/DDBJ databases">
        <authorList>
            <person name="Polle J.E."/>
            <person name="Barry K."/>
            <person name="Cushman J."/>
            <person name="Schmutz J."/>
            <person name="Tran D."/>
            <person name="Hathwaick L.T."/>
            <person name="Yim W.C."/>
            <person name="Jenkins J."/>
            <person name="Mckie-Krisberg Z.M."/>
            <person name="Prochnik S."/>
            <person name="Lindquist E."/>
            <person name="Dockter R.B."/>
            <person name="Adam C."/>
            <person name="Molina H."/>
            <person name="Bunkerborg J."/>
            <person name="Jin E."/>
            <person name="Buchheim M."/>
            <person name="Magnuson J."/>
        </authorList>
    </citation>
    <scope>NUCLEOTIDE SEQUENCE</scope>
    <source>
        <strain evidence="3">CCAP 19/18</strain>
    </source>
</reference>
<keyword evidence="4" id="KW-1185">Reference proteome</keyword>
<feature type="region of interest" description="Disordered" evidence="1">
    <location>
        <begin position="1"/>
        <end position="30"/>
    </location>
</feature>
<dbReference type="Proteomes" id="UP000815325">
    <property type="component" value="Unassembled WGS sequence"/>
</dbReference>
<comment type="caution">
    <text evidence="3">The sequence shown here is derived from an EMBL/GenBank/DDBJ whole genome shotgun (WGS) entry which is preliminary data.</text>
</comment>
<keyword evidence="2" id="KW-0472">Membrane</keyword>
<keyword evidence="2" id="KW-1133">Transmembrane helix</keyword>
<evidence type="ECO:0000256" key="1">
    <source>
        <dbReference type="SAM" id="MobiDB-lite"/>
    </source>
</evidence>
<organism evidence="3 4">
    <name type="scientific">Dunaliella salina</name>
    <name type="common">Green alga</name>
    <name type="synonym">Protococcus salinus</name>
    <dbReference type="NCBI Taxonomy" id="3046"/>
    <lineage>
        <taxon>Eukaryota</taxon>
        <taxon>Viridiplantae</taxon>
        <taxon>Chlorophyta</taxon>
        <taxon>core chlorophytes</taxon>
        <taxon>Chlorophyceae</taxon>
        <taxon>CS clade</taxon>
        <taxon>Chlamydomonadales</taxon>
        <taxon>Dunaliellaceae</taxon>
        <taxon>Dunaliella</taxon>
    </lineage>
</organism>
<keyword evidence="2" id="KW-0812">Transmembrane</keyword>
<gene>
    <name evidence="3" type="ORF">DUNSADRAFT_13796</name>
</gene>
<evidence type="ECO:0000313" key="3">
    <source>
        <dbReference type="EMBL" id="KAF5830965.1"/>
    </source>
</evidence>
<sequence>MSLRQVKSPKGAADGEGSEAGTTPVKSKQSSTFGLPAAADVLATLATLALVGLAYVFHLAIDVKHKLPSDPDMEDDYE</sequence>
<name>A0ABQ7G8M3_DUNSA</name>
<feature type="compositionally biased region" description="Polar residues" evidence="1">
    <location>
        <begin position="20"/>
        <end position="30"/>
    </location>
</feature>
<evidence type="ECO:0000313" key="4">
    <source>
        <dbReference type="Proteomes" id="UP000815325"/>
    </source>
</evidence>
<proteinExistence type="predicted"/>
<accession>A0ABQ7G8M3</accession>
<dbReference type="EMBL" id="MU069990">
    <property type="protein sequence ID" value="KAF5830965.1"/>
    <property type="molecule type" value="Genomic_DNA"/>
</dbReference>